<sequence length="30" mass="2923">MCSLSASPAPSPSQKRPGNICSSVAAACAM</sequence>
<dbReference type="AlphaFoldDB" id="A0A6J4VJ24"/>
<name>A0A6J4VJ24_9BACT</name>
<evidence type="ECO:0000313" key="1">
    <source>
        <dbReference type="EMBL" id="CAA9580604.1"/>
    </source>
</evidence>
<protein>
    <submittedName>
        <fullName evidence="1">Uncharacterized protein</fullName>
    </submittedName>
</protein>
<organism evidence="1">
    <name type="scientific">uncultured Thermomicrobiales bacterium</name>
    <dbReference type="NCBI Taxonomy" id="1645740"/>
    <lineage>
        <taxon>Bacteria</taxon>
        <taxon>Pseudomonadati</taxon>
        <taxon>Thermomicrobiota</taxon>
        <taxon>Thermomicrobia</taxon>
        <taxon>Thermomicrobiales</taxon>
        <taxon>environmental samples</taxon>
    </lineage>
</organism>
<accession>A0A6J4VJ24</accession>
<reference evidence="1" key="1">
    <citation type="submission" date="2020-02" db="EMBL/GenBank/DDBJ databases">
        <authorList>
            <person name="Meier V. D."/>
        </authorList>
    </citation>
    <scope>NUCLEOTIDE SEQUENCE</scope>
    <source>
        <strain evidence="1">AVDCRST_MAG88</strain>
    </source>
</reference>
<proteinExistence type="predicted"/>
<gene>
    <name evidence="1" type="ORF">AVDCRST_MAG88-3280</name>
</gene>
<feature type="non-terminal residue" evidence="1">
    <location>
        <position position="30"/>
    </location>
</feature>
<dbReference type="EMBL" id="CADCWM010000790">
    <property type="protein sequence ID" value="CAA9580604.1"/>
    <property type="molecule type" value="Genomic_DNA"/>
</dbReference>